<feature type="transmembrane region" description="Helical" evidence="8">
    <location>
        <begin position="225"/>
        <end position="243"/>
    </location>
</feature>
<accession>A0A8I0G8M7</accession>
<feature type="binding site" evidence="7">
    <location>
        <position position="224"/>
    </location>
    <ligand>
        <name>Mg(2+)</name>
        <dbReference type="ChEBI" id="CHEBI:18420"/>
    </ligand>
</feature>
<feature type="transmembrane region" description="Helical" evidence="8">
    <location>
        <begin position="339"/>
        <end position="360"/>
    </location>
</feature>
<feature type="transmembrane region" description="Helical" evidence="8">
    <location>
        <begin position="312"/>
        <end position="333"/>
    </location>
</feature>
<dbReference type="EMBL" id="JACRUO010000002">
    <property type="protein sequence ID" value="MBD3689940.1"/>
    <property type="molecule type" value="Genomic_DNA"/>
</dbReference>
<evidence type="ECO:0000256" key="1">
    <source>
        <dbReference type="ARBA" id="ARBA00004651"/>
    </source>
</evidence>
<evidence type="ECO:0000313" key="9">
    <source>
        <dbReference type="EMBL" id="MBD3689940.1"/>
    </source>
</evidence>
<organism evidence="9 10">
    <name type="scientific">Nanchangia anserum</name>
    <dbReference type="NCBI Taxonomy" id="2692125"/>
    <lineage>
        <taxon>Bacteria</taxon>
        <taxon>Bacillati</taxon>
        <taxon>Actinomycetota</taxon>
        <taxon>Actinomycetes</taxon>
        <taxon>Actinomycetales</taxon>
        <taxon>Actinomycetaceae</taxon>
        <taxon>Nanchangia</taxon>
    </lineage>
</organism>
<dbReference type="PANTHER" id="PTHR22926">
    <property type="entry name" value="PHOSPHO-N-ACETYLMURAMOYL-PENTAPEPTIDE-TRANSFERASE"/>
    <property type="match status" value="1"/>
</dbReference>
<feature type="transmembrane region" description="Helical" evidence="8">
    <location>
        <begin position="79"/>
        <end position="95"/>
    </location>
</feature>
<keyword evidence="2" id="KW-1003">Cell membrane</keyword>
<dbReference type="GO" id="GO:0044038">
    <property type="term" value="P:cell wall macromolecule biosynthetic process"/>
    <property type="evidence" value="ECO:0007669"/>
    <property type="project" value="TreeGrafter"/>
</dbReference>
<evidence type="ECO:0000256" key="2">
    <source>
        <dbReference type="ARBA" id="ARBA00022475"/>
    </source>
</evidence>
<keyword evidence="7" id="KW-0479">Metal-binding</keyword>
<keyword evidence="3 9" id="KW-0808">Transferase</keyword>
<feature type="transmembrane region" description="Helical" evidence="8">
    <location>
        <begin position="48"/>
        <end position="67"/>
    </location>
</feature>
<feature type="transmembrane region" description="Helical" evidence="8">
    <location>
        <begin position="192"/>
        <end position="213"/>
    </location>
</feature>
<feature type="transmembrane region" description="Helical" evidence="8">
    <location>
        <begin position="139"/>
        <end position="158"/>
    </location>
</feature>
<evidence type="ECO:0000256" key="3">
    <source>
        <dbReference type="ARBA" id="ARBA00022679"/>
    </source>
</evidence>
<dbReference type="CDD" id="cd06853">
    <property type="entry name" value="GT_WecA_like"/>
    <property type="match status" value="1"/>
</dbReference>
<dbReference type="InterPro" id="IPR000715">
    <property type="entry name" value="Glycosyl_transferase_4"/>
</dbReference>
<evidence type="ECO:0000256" key="7">
    <source>
        <dbReference type="PIRSR" id="PIRSR600715-1"/>
    </source>
</evidence>
<keyword evidence="5 8" id="KW-1133">Transmembrane helix</keyword>
<comment type="cofactor">
    <cofactor evidence="7">
        <name>Mg(2+)</name>
        <dbReference type="ChEBI" id="CHEBI:18420"/>
    </cofactor>
</comment>
<sequence length="376" mass="40566">MKAYLLLACLAMAFTYLATPIVRRLALAWHALTPVRDRDVHTHPIPRLGGIAMTWGFAATMIVGSRFPYFHEFFTSAQAWWILAGACAICALGVIDDVWDLDWWAKLAGQLFIVGLVAWNGVQVVSFPLFGVTVGSARVSIAVTVLVIVTATNAVNFVDGLDGLAAGTVAIGAGGYFVYTYLLVRMTNAQSYASVTAMLMVVLVGICLGFLCFNFHPATIFMGDCGAMLLGYVVGVAFILVTGQIDTTVFGHAQMLPAILPFVLPVATLMLPLLDMTMAVVRRLRAGQTPFHPDRKHLHHRLLAASHSHRKAVVLMYALSAAVAVGAISFLVLPWPGALGLSGTLALVVMGLLVVALPGMRQKYVPWVDRVWQHHG</sequence>
<evidence type="ECO:0000256" key="6">
    <source>
        <dbReference type="ARBA" id="ARBA00023136"/>
    </source>
</evidence>
<keyword evidence="10" id="KW-1185">Reference proteome</keyword>
<comment type="subcellular location">
    <subcellularLocation>
        <location evidence="1">Cell membrane</location>
        <topology evidence="1">Multi-pass membrane protein</topology>
    </subcellularLocation>
</comment>
<proteinExistence type="predicted"/>
<dbReference type="GO" id="GO:0009103">
    <property type="term" value="P:lipopolysaccharide biosynthetic process"/>
    <property type="evidence" value="ECO:0007669"/>
    <property type="project" value="TreeGrafter"/>
</dbReference>
<dbReference type="Proteomes" id="UP000627538">
    <property type="component" value="Unassembled WGS sequence"/>
</dbReference>
<evidence type="ECO:0000256" key="5">
    <source>
        <dbReference type="ARBA" id="ARBA00022989"/>
    </source>
</evidence>
<dbReference type="RefSeq" id="WP_191072052.1">
    <property type="nucleotide sequence ID" value="NZ_CP060506.1"/>
</dbReference>
<dbReference type="Pfam" id="PF00953">
    <property type="entry name" value="Glycos_transf_4"/>
    <property type="match status" value="1"/>
</dbReference>
<protein>
    <submittedName>
        <fullName evidence="9">Undecaprenyl/decaprenyl-phosphate alpha-N-acetylglucosaminyl 1-phosphate transferase</fullName>
    </submittedName>
</protein>
<keyword evidence="4 8" id="KW-0812">Transmembrane</keyword>
<keyword evidence="6 8" id="KW-0472">Membrane</keyword>
<reference evidence="9 10" key="1">
    <citation type="submission" date="2020-08" db="EMBL/GenBank/DDBJ databases">
        <title>Winkia gen. nov., sp. nov., isolated from faeces of the Anser albifrons in China.</title>
        <authorList>
            <person name="Liu Q."/>
        </authorList>
    </citation>
    <scope>NUCLEOTIDE SEQUENCE [LARGE SCALE GENOMIC DNA]</scope>
    <source>
        <strain evidence="9 10">C62</strain>
    </source>
</reference>
<feature type="binding site" evidence="7">
    <location>
        <position position="156"/>
    </location>
    <ligand>
        <name>Mg(2+)</name>
        <dbReference type="ChEBI" id="CHEBI:18420"/>
    </ligand>
</feature>
<evidence type="ECO:0000313" key="10">
    <source>
        <dbReference type="Proteomes" id="UP000627538"/>
    </source>
</evidence>
<gene>
    <name evidence="9" type="ORF">H8R10_06850</name>
</gene>
<dbReference type="GO" id="GO:0005886">
    <property type="term" value="C:plasma membrane"/>
    <property type="evidence" value="ECO:0007669"/>
    <property type="project" value="UniProtKB-SubCell"/>
</dbReference>
<dbReference type="PANTHER" id="PTHR22926:SF3">
    <property type="entry name" value="UNDECAPRENYL-PHOSPHATE ALPHA-N-ACETYLGLUCOSAMINYL 1-PHOSPHATE TRANSFERASE"/>
    <property type="match status" value="1"/>
</dbReference>
<dbReference type="GO" id="GO:0071555">
    <property type="term" value="P:cell wall organization"/>
    <property type="evidence" value="ECO:0007669"/>
    <property type="project" value="TreeGrafter"/>
</dbReference>
<evidence type="ECO:0000256" key="8">
    <source>
        <dbReference type="SAM" id="Phobius"/>
    </source>
</evidence>
<comment type="caution">
    <text evidence="9">The sequence shown here is derived from an EMBL/GenBank/DDBJ whole genome shotgun (WGS) entry which is preliminary data.</text>
</comment>
<feature type="transmembrane region" description="Helical" evidence="8">
    <location>
        <begin position="255"/>
        <end position="274"/>
    </location>
</feature>
<evidence type="ECO:0000256" key="4">
    <source>
        <dbReference type="ARBA" id="ARBA00022692"/>
    </source>
</evidence>
<dbReference type="GO" id="GO:0046872">
    <property type="term" value="F:metal ion binding"/>
    <property type="evidence" value="ECO:0007669"/>
    <property type="project" value="UniProtKB-KW"/>
</dbReference>
<name>A0A8I0G8M7_9ACTO</name>
<keyword evidence="7" id="KW-0460">Magnesium</keyword>
<dbReference type="GO" id="GO:0016780">
    <property type="term" value="F:phosphotransferase activity, for other substituted phosphate groups"/>
    <property type="evidence" value="ECO:0007669"/>
    <property type="project" value="InterPro"/>
</dbReference>
<feature type="transmembrane region" description="Helical" evidence="8">
    <location>
        <begin position="107"/>
        <end position="132"/>
    </location>
</feature>
<dbReference type="AlphaFoldDB" id="A0A8I0G8M7"/>